<evidence type="ECO:0008006" key="3">
    <source>
        <dbReference type="Google" id="ProtNLM"/>
    </source>
</evidence>
<reference evidence="1 2" key="1">
    <citation type="journal article" date="2017" name="ISME J.">
        <title>Potential for microbial H2 and metal transformations associated with novel bacteria and archaea in deep terrestrial subsurface sediments.</title>
        <authorList>
            <person name="Hernsdorf A.W."/>
            <person name="Amano Y."/>
            <person name="Miyakawa K."/>
            <person name="Ise K."/>
            <person name="Suzuki Y."/>
            <person name="Anantharaman K."/>
            <person name="Probst A."/>
            <person name="Burstein D."/>
            <person name="Thomas B.C."/>
            <person name="Banfield J.F."/>
        </authorList>
    </citation>
    <scope>NUCLEOTIDE SEQUENCE [LARGE SCALE GENOMIC DNA]</scope>
    <source>
        <strain evidence="1">HGW-Wallbacteria-1</strain>
    </source>
</reference>
<name>A0A2N1PRY3_9BACT</name>
<sequence>MAETEKNMSSSFEGIVNYNEEVVSHYIELLLAERDDICTCQRCRLDIMAFACNRVQPRYIASERGHTHAYLDRHNTQNQADIISIVAEGIEIVSSRTRHFENSDIKTETTEQKKDSLLFFNFPHIVGTVRDADNLESVSGVTVTAFIDGKKAWLSDDSWSNPYKTIKATLGTYSFWFAPEICSGNEERKFRIRVTFDNENYLPSEKVFYLNLEPESTKYQYIRHENLYIVPTVYLEKNIR</sequence>
<protein>
    <recommendedName>
        <fullName evidence="3">Competence protein ComFB</fullName>
    </recommendedName>
</protein>
<organism evidence="1 2">
    <name type="scientific">Candidatus Wallbacteria bacterium HGW-Wallbacteria-1</name>
    <dbReference type="NCBI Taxonomy" id="2013854"/>
    <lineage>
        <taxon>Bacteria</taxon>
        <taxon>Candidatus Walliibacteriota</taxon>
    </lineage>
</organism>
<gene>
    <name evidence="1" type="ORF">CVV64_04820</name>
</gene>
<proteinExistence type="predicted"/>
<dbReference type="Pfam" id="PF10719">
    <property type="entry name" value="ComFB"/>
    <property type="match status" value="1"/>
</dbReference>
<evidence type="ECO:0000313" key="2">
    <source>
        <dbReference type="Proteomes" id="UP000233256"/>
    </source>
</evidence>
<evidence type="ECO:0000313" key="1">
    <source>
        <dbReference type="EMBL" id="PKK91096.1"/>
    </source>
</evidence>
<accession>A0A2N1PRY3</accession>
<comment type="caution">
    <text evidence="1">The sequence shown here is derived from an EMBL/GenBank/DDBJ whole genome shotgun (WGS) entry which is preliminary data.</text>
</comment>
<dbReference type="AlphaFoldDB" id="A0A2N1PRY3"/>
<dbReference type="EMBL" id="PGXC01000003">
    <property type="protein sequence ID" value="PKK91096.1"/>
    <property type="molecule type" value="Genomic_DNA"/>
</dbReference>
<dbReference type="Proteomes" id="UP000233256">
    <property type="component" value="Unassembled WGS sequence"/>
</dbReference>
<dbReference type="InterPro" id="IPR019657">
    <property type="entry name" value="ComFB"/>
</dbReference>